<sequence>MQSLFSVKQGFVFYM</sequence>
<name>A0A0E9VMN4_ANGAN</name>
<reference evidence="1" key="2">
    <citation type="journal article" date="2015" name="Fish Shellfish Immunol.">
        <title>Early steps in the European eel (Anguilla anguilla)-Vibrio vulnificus interaction in the gills: Role of the RtxA13 toxin.</title>
        <authorList>
            <person name="Callol A."/>
            <person name="Pajuelo D."/>
            <person name="Ebbesson L."/>
            <person name="Teles M."/>
            <person name="MacKenzie S."/>
            <person name="Amaro C."/>
        </authorList>
    </citation>
    <scope>NUCLEOTIDE SEQUENCE</scope>
</reference>
<accession>A0A0E9VMN4</accession>
<organism evidence="1">
    <name type="scientific">Anguilla anguilla</name>
    <name type="common">European freshwater eel</name>
    <name type="synonym">Muraena anguilla</name>
    <dbReference type="NCBI Taxonomy" id="7936"/>
    <lineage>
        <taxon>Eukaryota</taxon>
        <taxon>Metazoa</taxon>
        <taxon>Chordata</taxon>
        <taxon>Craniata</taxon>
        <taxon>Vertebrata</taxon>
        <taxon>Euteleostomi</taxon>
        <taxon>Actinopterygii</taxon>
        <taxon>Neopterygii</taxon>
        <taxon>Teleostei</taxon>
        <taxon>Anguilliformes</taxon>
        <taxon>Anguillidae</taxon>
        <taxon>Anguilla</taxon>
    </lineage>
</organism>
<evidence type="ECO:0000313" key="1">
    <source>
        <dbReference type="EMBL" id="JAH79307.1"/>
    </source>
</evidence>
<protein>
    <submittedName>
        <fullName evidence="1">Uncharacterized protein</fullName>
    </submittedName>
</protein>
<proteinExistence type="predicted"/>
<dbReference type="EMBL" id="GBXM01029270">
    <property type="protein sequence ID" value="JAH79307.1"/>
    <property type="molecule type" value="Transcribed_RNA"/>
</dbReference>
<reference evidence="1" key="1">
    <citation type="submission" date="2014-11" db="EMBL/GenBank/DDBJ databases">
        <authorList>
            <person name="Amaro Gonzalez C."/>
        </authorList>
    </citation>
    <scope>NUCLEOTIDE SEQUENCE</scope>
</reference>